<dbReference type="InterPro" id="IPR054190">
    <property type="entry name" value="DUF6895"/>
</dbReference>
<gene>
    <name evidence="2" type="ORF">LDD865_0402</name>
</gene>
<evidence type="ECO:0000313" key="3">
    <source>
        <dbReference type="Proteomes" id="UP001295440"/>
    </source>
</evidence>
<feature type="domain" description="DUF6895" evidence="1">
    <location>
        <begin position="61"/>
        <end position="197"/>
    </location>
</feature>
<accession>A0AAU9QZB2</accession>
<protein>
    <recommendedName>
        <fullName evidence="1">DUF6895 domain-containing protein</fullName>
    </recommendedName>
</protein>
<dbReference type="Pfam" id="PF21836">
    <property type="entry name" value="DUF6895"/>
    <property type="match status" value="1"/>
</dbReference>
<evidence type="ECO:0000259" key="1">
    <source>
        <dbReference type="Pfam" id="PF21836"/>
    </source>
</evidence>
<dbReference type="EMBL" id="OV915080">
    <property type="protein sequence ID" value="CAH1705563.1"/>
    <property type="molecule type" value="Genomic_DNA"/>
</dbReference>
<name>A0AAU9QZB2_9LACO</name>
<proteinExistence type="predicted"/>
<dbReference type="Proteomes" id="UP001295440">
    <property type="component" value="Chromosome"/>
</dbReference>
<sequence>MLSKHLREIEKSASNILSENWRFFYNFNNKKYPLSKEKVIGELLVYLIISNNQNLYKRIFSEGYNLKRCFQRLQKMEKASPNRYNNLKPNEKLASLWIEFRGEIDERTTVRLLKQSELFLENDLYLCDYLDLYNFTHAFFWGFDFGNSRTIQLFSEEEQVEIIDKSISNFYFALLEQHIDLASEYAIVLLCWCKTKSTSSSIKKIEQLLEYFCTEIVEPFLTEYKDVDFQKDYKVYHC</sequence>
<organism evidence="2 3">
    <name type="scientific">Lactobacillus delbrueckii subsp. delbrueckii</name>
    <dbReference type="NCBI Taxonomy" id="83684"/>
    <lineage>
        <taxon>Bacteria</taxon>
        <taxon>Bacillati</taxon>
        <taxon>Bacillota</taxon>
        <taxon>Bacilli</taxon>
        <taxon>Lactobacillales</taxon>
        <taxon>Lactobacillaceae</taxon>
        <taxon>Lactobacillus</taxon>
    </lineage>
</organism>
<dbReference type="AlphaFoldDB" id="A0AAU9QZB2"/>
<evidence type="ECO:0000313" key="2">
    <source>
        <dbReference type="EMBL" id="CAH1705563.1"/>
    </source>
</evidence>
<reference evidence="2" key="1">
    <citation type="submission" date="2022-02" db="EMBL/GenBank/DDBJ databases">
        <authorList>
            <person name="Deutsch MARIE S."/>
        </authorList>
    </citation>
    <scope>NUCLEOTIDE SEQUENCE</scope>
    <source>
        <strain evidence="2">CIRM-BIA865</strain>
    </source>
</reference>